<keyword evidence="4" id="KW-1185">Reference proteome</keyword>
<dbReference type="Proteomes" id="UP000784294">
    <property type="component" value="Unassembled WGS sequence"/>
</dbReference>
<dbReference type="EMBL" id="CAAALY010001789">
    <property type="protein sequence ID" value="VEL07462.1"/>
    <property type="molecule type" value="Genomic_DNA"/>
</dbReference>
<name>A0A3S5FBP3_9PLAT</name>
<evidence type="ECO:0000256" key="1">
    <source>
        <dbReference type="SAM" id="MobiDB-lite"/>
    </source>
</evidence>
<evidence type="ECO:0000256" key="2">
    <source>
        <dbReference type="SAM" id="Phobius"/>
    </source>
</evidence>
<feature type="compositionally biased region" description="Low complexity" evidence="1">
    <location>
        <begin position="201"/>
        <end position="237"/>
    </location>
</feature>
<sequence length="377" mass="38571">MRRCCKEIVKDAHAEIVPMYMWPSYGCDCILRLSGRCHIGWAYVLTCSGGLLSLLTTALPLLFPGHIKLRQGLMRSGAPAAGNLDAVSSSCSLVPSAGRLFVRLPQPRDPALAGRPGKHGSGRAHACACVWDWCCGWPGSGSGSGCGLGSGREEVDGQASLRLISAPGRASAAAGLRRLGGAGSGPATGDHLSDDRASFLGPSPTGSSSSPSMAAAAFAGLHPPQPQSHPGSQQQQPAHHHSSLSLVLPGAVGLSRLFVGAPGPAETPGSAAPLPVAGGANGPGSVVLRARPLAAFPGHEPTAVAGPSPAAPRTAVLPHHAASALSRRSVVSLHQWPLHSPLPLHHALQLQHLADLKQVSTLARHLGSAFWEDCNSS</sequence>
<keyword evidence="2" id="KW-0812">Transmembrane</keyword>
<accession>A0A3S5FBP3</accession>
<proteinExistence type="predicted"/>
<evidence type="ECO:0000313" key="4">
    <source>
        <dbReference type="Proteomes" id="UP000784294"/>
    </source>
</evidence>
<gene>
    <name evidence="3" type="ORF">PXEA_LOCUS902</name>
</gene>
<keyword evidence="2" id="KW-0472">Membrane</keyword>
<evidence type="ECO:0000313" key="3">
    <source>
        <dbReference type="EMBL" id="VEL07462.1"/>
    </source>
</evidence>
<reference evidence="3" key="1">
    <citation type="submission" date="2018-11" db="EMBL/GenBank/DDBJ databases">
        <authorList>
            <consortium name="Pathogen Informatics"/>
        </authorList>
    </citation>
    <scope>NUCLEOTIDE SEQUENCE</scope>
</reference>
<comment type="caution">
    <text evidence="3">The sequence shown here is derived from an EMBL/GenBank/DDBJ whole genome shotgun (WGS) entry which is preliminary data.</text>
</comment>
<protein>
    <submittedName>
        <fullName evidence="3">Uncharacterized protein</fullName>
    </submittedName>
</protein>
<dbReference type="AlphaFoldDB" id="A0A3S5FBP3"/>
<feature type="region of interest" description="Disordered" evidence="1">
    <location>
        <begin position="181"/>
        <end position="244"/>
    </location>
</feature>
<organism evidence="3 4">
    <name type="scientific">Protopolystoma xenopodis</name>
    <dbReference type="NCBI Taxonomy" id="117903"/>
    <lineage>
        <taxon>Eukaryota</taxon>
        <taxon>Metazoa</taxon>
        <taxon>Spiralia</taxon>
        <taxon>Lophotrochozoa</taxon>
        <taxon>Platyhelminthes</taxon>
        <taxon>Monogenea</taxon>
        <taxon>Polyopisthocotylea</taxon>
        <taxon>Polystomatidea</taxon>
        <taxon>Polystomatidae</taxon>
        <taxon>Protopolystoma</taxon>
    </lineage>
</organism>
<keyword evidence="2" id="KW-1133">Transmembrane helix</keyword>
<feature type="transmembrane region" description="Helical" evidence="2">
    <location>
        <begin position="41"/>
        <end position="63"/>
    </location>
</feature>